<feature type="compositionally biased region" description="Polar residues" evidence="1">
    <location>
        <begin position="94"/>
        <end position="109"/>
    </location>
</feature>
<evidence type="ECO:0000256" key="1">
    <source>
        <dbReference type="SAM" id="MobiDB-lite"/>
    </source>
</evidence>
<evidence type="ECO:0000313" key="3">
    <source>
        <dbReference type="Proteomes" id="UP000509510"/>
    </source>
</evidence>
<keyword evidence="3" id="KW-1185">Reference proteome</keyword>
<name>A0A7H8QJX2_TALRU</name>
<feature type="compositionally biased region" description="Low complexity" evidence="1">
    <location>
        <begin position="61"/>
        <end position="74"/>
    </location>
</feature>
<reference evidence="3" key="1">
    <citation type="submission" date="2020-06" db="EMBL/GenBank/DDBJ databases">
        <title>A chromosome-scale genome assembly of Talaromyces rugulosus W13939.</title>
        <authorList>
            <person name="Wang B."/>
            <person name="Guo L."/>
            <person name="Ye K."/>
            <person name="Wang L."/>
        </authorList>
    </citation>
    <scope>NUCLEOTIDE SEQUENCE [LARGE SCALE GENOMIC DNA]</scope>
    <source>
        <strain evidence="3">W13939</strain>
    </source>
</reference>
<dbReference type="AlphaFoldDB" id="A0A7H8QJX2"/>
<dbReference type="RefSeq" id="XP_035340413.1">
    <property type="nucleotide sequence ID" value="XM_035484520.1"/>
</dbReference>
<sequence length="279" mass="32081">MLRQEIRRYERTLEKTKQTLERQHDQNEDYHRSCVKKLSQIIDIIQEVKREPISEARKLQSASSLSSPVSTSSRQQRESSSHGQRRDQRHSITPIRSNVSNRHPNSRNPKNNERLVGDFRRPVHAHPSVNSSPDSETSRSISNSRALILRSRHMGQEHNSNSGDANIHEEFEIQPNALVLRTGARSQNRRTSTSQAGCEEIGQNYPVYHEYEDNSREMYYLSRAPSYVRGSESGSDSAAPSENQFSSKTYIPMPPFAKADLNELSRRQTKRTQGQEEHE</sequence>
<feature type="region of interest" description="Disordered" evidence="1">
    <location>
        <begin position="59"/>
        <end position="116"/>
    </location>
</feature>
<protein>
    <submittedName>
        <fullName evidence="2">Uncharacterized protein</fullName>
    </submittedName>
</protein>
<dbReference type="KEGG" id="trg:TRUGW13939_01319"/>
<organism evidence="2 3">
    <name type="scientific">Talaromyces rugulosus</name>
    <name type="common">Penicillium rugulosum</name>
    <dbReference type="NCBI Taxonomy" id="121627"/>
    <lineage>
        <taxon>Eukaryota</taxon>
        <taxon>Fungi</taxon>
        <taxon>Dikarya</taxon>
        <taxon>Ascomycota</taxon>
        <taxon>Pezizomycotina</taxon>
        <taxon>Eurotiomycetes</taxon>
        <taxon>Eurotiomycetidae</taxon>
        <taxon>Eurotiales</taxon>
        <taxon>Trichocomaceae</taxon>
        <taxon>Talaromyces</taxon>
        <taxon>Talaromyces sect. Islandici</taxon>
    </lineage>
</organism>
<feature type="compositionally biased region" description="Polar residues" evidence="1">
    <location>
        <begin position="128"/>
        <end position="142"/>
    </location>
</feature>
<feature type="region of interest" description="Disordered" evidence="1">
    <location>
        <begin position="227"/>
        <end position="279"/>
    </location>
</feature>
<proteinExistence type="predicted"/>
<evidence type="ECO:0000313" key="2">
    <source>
        <dbReference type="EMBL" id="QKX54234.1"/>
    </source>
</evidence>
<feature type="region of interest" description="Disordered" evidence="1">
    <location>
        <begin position="123"/>
        <end position="142"/>
    </location>
</feature>
<dbReference type="Proteomes" id="UP000509510">
    <property type="component" value="Chromosome I"/>
</dbReference>
<feature type="compositionally biased region" description="Basic and acidic residues" evidence="1">
    <location>
        <begin position="75"/>
        <end position="90"/>
    </location>
</feature>
<feature type="compositionally biased region" description="Polar residues" evidence="1">
    <location>
        <begin position="232"/>
        <end position="249"/>
    </location>
</feature>
<gene>
    <name evidence="2" type="ORF">TRUGW13939_01319</name>
</gene>
<dbReference type="EMBL" id="CP055898">
    <property type="protein sequence ID" value="QKX54234.1"/>
    <property type="molecule type" value="Genomic_DNA"/>
</dbReference>
<accession>A0A7H8QJX2</accession>
<dbReference type="GeneID" id="55988831"/>